<accession>A0A1M4V8Y6</accession>
<dbReference type="Pfam" id="PF06094">
    <property type="entry name" value="GGACT"/>
    <property type="match status" value="1"/>
</dbReference>
<dbReference type="InterPro" id="IPR036568">
    <property type="entry name" value="GGCT-like_sf"/>
</dbReference>
<evidence type="ECO:0000256" key="1">
    <source>
        <dbReference type="ARBA" id="ARBA00022679"/>
    </source>
</evidence>
<dbReference type="CDD" id="cd06661">
    <property type="entry name" value="GGCT_like"/>
    <property type="match status" value="1"/>
</dbReference>
<dbReference type="InterPro" id="IPR045038">
    <property type="entry name" value="AIG2-like"/>
</dbReference>
<dbReference type="SUPFAM" id="SSF110857">
    <property type="entry name" value="Gamma-glutamyl cyclotransferase-like"/>
    <property type="match status" value="1"/>
</dbReference>
<dbReference type="STRING" id="366533.SAMN05444339_101993"/>
<keyword evidence="7" id="KW-1185">Reference proteome</keyword>
<dbReference type="Proteomes" id="UP000183987">
    <property type="component" value="Unassembled WGS sequence"/>
</dbReference>
<keyword evidence="3" id="KW-0479">Metal-binding</keyword>
<dbReference type="PANTHER" id="PTHR31544">
    <property type="entry name" value="AIG2-LIKE PROTEIN D"/>
    <property type="match status" value="1"/>
</dbReference>
<dbReference type="RefSeq" id="WP_072856018.1">
    <property type="nucleotide sequence ID" value="NZ_FQUE01000001.1"/>
</dbReference>
<evidence type="ECO:0000256" key="4">
    <source>
        <dbReference type="PIRSR" id="PIRSR604385-3"/>
    </source>
</evidence>
<dbReference type="GO" id="GO:0016818">
    <property type="term" value="F:hydrolase activity, acting on acid anhydrides, in phosphorus-containing anhydrides"/>
    <property type="evidence" value="ECO:0007669"/>
    <property type="project" value="InterPro"/>
</dbReference>
<feature type="binding site" evidence="3">
    <location>
        <position position="328"/>
    </location>
    <ligand>
        <name>Mg(2+)</name>
        <dbReference type="ChEBI" id="CHEBI:18420"/>
        <label>1</label>
    </ligand>
</feature>
<evidence type="ECO:0000313" key="6">
    <source>
        <dbReference type="EMBL" id="SHE65392.1"/>
    </source>
</evidence>
<evidence type="ECO:0000256" key="3">
    <source>
        <dbReference type="PIRSR" id="PIRSR604385-2"/>
    </source>
</evidence>
<dbReference type="EMBL" id="FQUE01000001">
    <property type="protein sequence ID" value="SHE65392.1"/>
    <property type="molecule type" value="Genomic_DNA"/>
</dbReference>
<dbReference type="InterPro" id="IPR015797">
    <property type="entry name" value="NUDIX_hydrolase-like_dom_sf"/>
</dbReference>
<name>A0A1M4V8Y6_LOKAT</name>
<evidence type="ECO:0000313" key="7">
    <source>
        <dbReference type="Proteomes" id="UP000183987"/>
    </source>
</evidence>
<dbReference type="AlphaFoldDB" id="A0A1M4V8Y6"/>
<keyword evidence="3" id="KW-0460">Magnesium</keyword>
<dbReference type="SUPFAM" id="SSF55811">
    <property type="entry name" value="Nudix"/>
    <property type="match status" value="1"/>
</dbReference>
<evidence type="ECO:0000256" key="2">
    <source>
        <dbReference type="ARBA" id="ARBA00030602"/>
    </source>
</evidence>
<reference evidence="7" key="1">
    <citation type="submission" date="2016-11" db="EMBL/GenBank/DDBJ databases">
        <authorList>
            <person name="Varghese N."/>
            <person name="Submissions S."/>
        </authorList>
    </citation>
    <scope>NUCLEOTIDE SEQUENCE [LARGE SCALE GENOMIC DNA]</scope>
    <source>
        <strain evidence="7">DSM 29326</strain>
    </source>
</reference>
<keyword evidence="1" id="KW-0808">Transferase</keyword>
<comment type="cofactor">
    <cofactor evidence="3">
        <name>Mg(2+)</name>
        <dbReference type="ChEBI" id="CHEBI:18420"/>
    </cofactor>
</comment>
<dbReference type="InterPro" id="IPR000086">
    <property type="entry name" value="NUDIX_hydrolase_dom"/>
</dbReference>
<feature type="binding site" evidence="3">
    <location>
        <position position="260"/>
    </location>
    <ligand>
        <name>Mg(2+)</name>
        <dbReference type="ChEBI" id="CHEBI:18420"/>
        <label>1</label>
    </ligand>
</feature>
<gene>
    <name evidence="6" type="ORF">SAMN05444339_101993</name>
</gene>
<evidence type="ECO:0000259" key="5">
    <source>
        <dbReference type="PROSITE" id="PS51462"/>
    </source>
</evidence>
<feature type="binding site" evidence="3">
    <location>
        <position position="276"/>
    </location>
    <ligand>
        <name>Mg(2+)</name>
        <dbReference type="ChEBI" id="CHEBI:18420"/>
        <label>1</label>
    </ligand>
</feature>
<dbReference type="Gene3D" id="3.10.490.10">
    <property type="entry name" value="Gamma-glutamyl cyclotransferase-like"/>
    <property type="match status" value="1"/>
</dbReference>
<dbReference type="Pfam" id="PF00293">
    <property type="entry name" value="NUDIX"/>
    <property type="match status" value="1"/>
</dbReference>
<sequence length="377" mass="41244">MDVFVYGTLRDPALRQAVAGDAGHVTPAILRGHAVRPVADDVIPMIVSQSDAVATGLLWRDLTPDQMDRLALYEGAHDYALITVTVALPDGTDAEALMWQPPATLMAAPGEWSFEVWQVRCGTVCVAAATEIFAQETRPSPANLRWQYPVMLKRAWARHLAAMDRRPADLRHAAGPGDVSVANRAAPLGRFFRLQGFDVTHSRFDGGRQGPLPREVMVGVDAVMVMPYDPVRDRVVLVEQIRMGVLERGDPNPWMLEPVAGMIDAFETPTDSALRETREEAGLDVTLRHVTSHYPSPGNATDYFHCFVGFCDLPDLQRYTGGLDSEHEDLALHVLTLDQALGHVASGEIAVGPGITLLYWLALNRDALRLEFAGAAP</sequence>
<dbReference type="Gene3D" id="3.90.79.10">
    <property type="entry name" value="Nucleoside Triphosphate Pyrophosphohydrolase"/>
    <property type="match status" value="1"/>
</dbReference>
<organism evidence="6 7">
    <name type="scientific">Loktanella atrilutea</name>
    <dbReference type="NCBI Taxonomy" id="366533"/>
    <lineage>
        <taxon>Bacteria</taxon>
        <taxon>Pseudomonadati</taxon>
        <taxon>Pseudomonadota</taxon>
        <taxon>Alphaproteobacteria</taxon>
        <taxon>Rhodobacterales</taxon>
        <taxon>Roseobacteraceae</taxon>
        <taxon>Loktanella</taxon>
    </lineage>
</organism>
<dbReference type="GO" id="GO:0046872">
    <property type="term" value="F:metal ion binding"/>
    <property type="evidence" value="ECO:0007669"/>
    <property type="project" value="UniProtKB-KW"/>
</dbReference>
<dbReference type="CDD" id="cd24155">
    <property type="entry name" value="NUDIX_ADPRase"/>
    <property type="match status" value="1"/>
</dbReference>
<dbReference type="InterPro" id="IPR013024">
    <property type="entry name" value="GGCT-like"/>
</dbReference>
<dbReference type="PROSITE" id="PS51462">
    <property type="entry name" value="NUDIX"/>
    <property type="match status" value="1"/>
</dbReference>
<dbReference type="OrthoDB" id="5292471at2"/>
<dbReference type="InterPro" id="IPR004385">
    <property type="entry name" value="NDP_pyrophosphatase"/>
</dbReference>
<proteinExistence type="predicted"/>
<dbReference type="PANTHER" id="PTHR31544:SF2">
    <property type="entry name" value="AIG2-LIKE PROTEIN D"/>
    <property type="match status" value="1"/>
</dbReference>
<dbReference type="NCBIfam" id="TIGR00052">
    <property type="entry name" value="nudix-type nucleoside diphosphatase, YffH/AdpP family"/>
    <property type="match status" value="1"/>
</dbReference>
<feature type="binding site" evidence="3">
    <location>
        <position position="280"/>
    </location>
    <ligand>
        <name>Mg(2+)</name>
        <dbReference type="ChEBI" id="CHEBI:18420"/>
        <label>1</label>
    </ligand>
</feature>
<protein>
    <recommendedName>
        <fullName evidence="2">Putative gamma-glutamylcyclotransferase</fullName>
    </recommendedName>
</protein>
<dbReference type="InterPro" id="IPR009288">
    <property type="entry name" value="AIG2-like_dom"/>
</dbReference>
<feature type="domain" description="Nudix hydrolase" evidence="5">
    <location>
        <begin position="218"/>
        <end position="357"/>
    </location>
</feature>
<feature type="short sequence motif" description="Nudix box" evidence="4">
    <location>
        <begin position="261"/>
        <end position="283"/>
    </location>
</feature>
<dbReference type="GO" id="GO:0016740">
    <property type="term" value="F:transferase activity"/>
    <property type="evidence" value="ECO:0007669"/>
    <property type="project" value="UniProtKB-KW"/>
</dbReference>